<evidence type="ECO:0000256" key="9">
    <source>
        <dbReference type="SAM" id="MobiDB-lite"/>
    </source>
</evidence>
<evidence type="ECO:0000256" key="7">
    <source>
        <dbReference type="ARBA" id="ARBA00023306"/>
    </source>
</evidence>
<comment type="similarity">
    <text evidence="8">Belongs to the Pal lipoprotein family.</text>
</comment>
<evidence type="ECO:0000313" key="12">
    <source>
        <dbReference type="EMBL" id="ETD23890.1"/>
    </source>
</evidence>
<dbReference type="AlphaFoldDB" id="V8CA44"/>
<dbReference type="EMBL" id="AZJI01000004">
    <property type="protein sequence ID" value="ETD23890.1"/>
    <property type="molecule type" value="Genomic_DNA"/>
</dbReference>
<feature type="compositionally biased region" description="Gly residues" evidence="9">
    <location>
        <begin position="44"/>
        <end position="59"/>
    </location>
</feature>
<dbReference type="CDD" id="cd07185">
    <property type="entry name" value="OmpA_C-like"/>
    <property type="match status" value="1"/>
</dbReference>
<keyword evidence="4 8" id="KW-0564">Palmitate</keyword>
<proteinExistence type="inferred from homology"/>
<dbReference type="PROSITE" id="PS51257">
    <property type="entry name" value="PROKAR_LIPOPROTEIN"/>
    <property type="match status" value="1"/>
</dbReference>
<feature type="domain" description="OmpA-like" evidence="11">
    <location>
        <begin position="60"/>
        <end position="177"/>
    </location>
</feature>
<accession>V8CA44</accession>
<evidence type="ECO:0000256" key="2">
    <source>
        <dbReference type="ARBA" id="ARBA00022729"/>
    </source>
</evidence>
<dbReference type="HAMAP" id="MF_02204">
    <property type="entry name" value="Pal"/>
    <property type="match status" value="1"/>
</dbReference>
<keyword evidence="2 8" id="KW-0732">Signal</keyword>
<keyword evidence="6 8" id="KW-0449">Lipoprotein</keyword>
<sequence>MKKFMLFGAAFALFLMTGCADKGVNVDSDEDDDTDTEVYQGARGSRGGSGGGAGGSVFGEGGDAGETIGSVYFDFDRFNIRGDMQSVIDEAARSIKGQQSYQVTIEGNADERGTDEYNYALGTKRAIAVRDALSLKGVNPANIRVISFGESKPLCTEQTEECYQQNRRGDIRVIGGGTSATPAQ</sequence>
<evidence type="ECO:0000256" key="8">
    <source>
        <dbReference type="HAMAP-Rule" id="MF_02204"/>
    </source>
</evidence>
<dbReference type="PATRIC" id="fig|1357400.3.peg.869"/>
<dbReference type="HOGENOM" id="CLU_016890_9_3_7"/>
<organism evidence="12 13">
    <name type="scientific">Helicobacter macacae MIT 99-5501</name>
    <dbReference type="NCBI Taxonomy" id="1357400"/>
    <lineage>
        <taxon>Bacteria</taxon>
        <taxon>Pseudomonadati</taxon>
        <taxon>Campylobacterota</taxon>
        <taxon>Epsilonproteobacteria</taxon>
        <taxon>Campylobacterales</taxon>
        <taxon>Helicobacteraceae</taxon>
        <taxon>Helicobacter</taxon>
    </lineage>
</organism>
<dbReference type="InterPro" id="IPR014169">
    <property type="entry name" value="Pal_lipo_C"/>
</dbReference>
<dbReference type="PRINTS" id="PR01021">
    <property type="entry name" value="OMPADOMAIN"/>
</dbReference>
<dbReference type="RefSeq" id="WP_023927361.1">
    <property type="nucleotide sequence ID" value="NZ_KI669454.1"/>
</dbReference>
<feature type="compositionally biased region" description="Acidic residues" evidence="9">
    <location>
        <begin position="27"/>
        <end position="36"/>
    </location>
</feature>
<evidence type="ECO:0000256" key="4">
    <source>
        <dbReference type="ARBA" id="ARBA00023139"/>
    </source>
</evidence>
<dbReference type="InterPro" id="IPR006665">
    <property type="entry name" value="OmpA-like"/>
</dbReference>
<evidence type="ECO:0000256" key="5">
    <source>
        <dbReference type="ARBA" id="ARBA00023237"/>
    </source>
</evidence>
<dbReference type="Proteomes" id="UP000018731">
    <property type="component" value="Unassembled WGS sequence"/>
</dbReference>
<dbReference type="PANTHER" id="PTHR30329:SF21">
    <property type="entry name" value="LIPOPROTEIN YIAD-RELATED"/>
    <property type="match status" value="1"/>
</dbReference>
<dbReference type="Gene3D" id="3.30.1330.60">
    <property type="entry name" value="OmpA-like domain"/>
    <property type="match status" value="1"/>
</dbReference>
<dbReference type="GO" id="GO:0051301">
    <property type="term" value="P:cell division"/>
    <property type="evidence" value="ECO:0007669"/>
    <property type="project" value="UniProtKB-KW"/>
</dbReference>
<dbReference type="STRING" id="1357400.HMPREF2086_00636"/>
<evidence type="ECO:0000259" key="11">
    <source>
        <dbReference type="PROSITE" id="PS51123"/>
    </source>
</evidence>
<feature type="region of interest" description="Disordered" evidence="9">
    <location>
        <begin position="25"/>
        <end position="59"/>
    </location>
</feature>
<dbReference type="PANTHER" id="PTHR30329">
    <property type="entry name" value="STATOR ELEMENT OF FLAGELLAR MOTOR COMPLEX"/>
    <property type="match status" value="1"/>
</dbReference>
<evidence type="ECO:0000256" key="1">
    <source>
        <dbReference type="ARBA" id="ARBA00022618"/>
    </source>
</evidence>
<dbReference type="Pfam" id="PF00691">
    <property type="entry name" value="OmpA"/>
    <property type="match status" value="1"/>
</dbReference>
<comment type="caution">
    <text evidence="12">The sequence shown here is derived from an EMBL/GenBank/DDBJ whole genome shotgun (WGS) entry which is preliminary data.</text>
</comment>
<evidence type="ECO:0000313" key="13">
    <source>
        <dbReference type="Proteomes" id="UP000018731"/>
    </source>
</evidence>
<dbReference type="NCBIfam" id="TIGR02802">
    <property type="entry name" value="Pal_lipo"/>
    <property type="match status" value="1"/>
</dbReference>
<feature type="signal peptide" evidence="10">
    <location>
        <begin position="1"/>
        <end position="20"/>
    </location>
</feature>
<reference evidence="12 13" key="1">
    <citation type="journal article" date="2014" name="Genome Announc.">
        <title>Draft genome sequences of six enterohepatic helicobacter species isolated from humans and one from rhesus macaques.</title>
        <authorList>
            <person name="Shen Z."/>
            <person name="Sheh A."/>
            <person name="Young S.K."/>
            <person name="Abouelliel A."/>
            <person name="Ward D.V."/>
            <person name="Earl A.M."/>
            <person name="Fox J.G."/>
        </authorList>
    </citation>
    <scope>NUCLEOTIDE SEQUENCE [LARGE SCALE GENOMIC DNA]</scope>
    <source>
        <strain evidence="12 13">MIT 99-5501</strain>
    </source>
</reference>
<keyword evidence="13" id="KW-1185">Reference proteome</keyword>
<dbReference type="InterPro" id="IPR039001">
    <property type="entry name" value="Pal"/>
</dbReference>
<dbReference type="InterPro" id="IPR006664">
    <property type="entry name" value="OMP_bac"/>
</dbReference>
<dbReference type="OrthoDB" id="9809164at2"/>
<evidence type="ECO:0000256" key="3">
    <source>
        <dbReference type="ARBA" id="ARBA00023136"/>
    </source>
</evidence>
<keyword evidence="3 8" id="KW-0472">Membrane</keyword>
<keyword evidence="7" id="KW-0131">Cell cycle</keyword>
<evidence type="ECO:0000256" key="10">
    <source>
        <dbReference type="SAM" id="SignalP"/>
    </source>
</evidence>
<comment type="subcellular location">
    <subcellularLocation>
        <location evidence="8">Cell outer membrane</location>
        <topology evidence="8">Lipid-anchor</topology>
    </subcellularLocation>
</comment>
<keyword evidence="1" id="KW-0132">Cell division</keyword>
<evidence type="ECO:0000256" key="6">
    <source>
        <dbReference type="ARBA" id="ARBA00023288"/>
    </source>
</evidence>
<dbReference type="eggNOG" id="COG2885">
    <property type="taxonomic scope" value="Bacteria"/>
</dbReference>
<keyword evidence="5 8" id="KW-0998">Cell outer membrane</keyword>
<protein>
    <recommendedName>
        <fullName evidence="8">Peptidoglycan-associated lipoprotein</fullName>
        <shortName evidence="8">PAL</shortName>
    </recommendedName>
</protein>
<dbReference type="InterPro" id="IPR036737">
    <property type="entry name" value="OmpA-like_sf"/>
</dbReference>
<name>V8CA44_9HELI</name>
<dbReference type="GO" id="GO:0009279">
    <property type="term" value="C:cell outer membrane"/>
    <property type="evidence" value="ECO:0007669"/>
    <property type="project" value="UniProtKB-SubCell"/>
</dbReference>
<dbReference type="SUPFAM" id="SSF103088">
    <property type="entry name" value="OmpA-like"/>
    <property type="match status" value="1"/>
</dbReference>
<feature type="chain" id="PRO_5004767362" description="Peptidoglycan-associated lipoprotein" evidence="10">
    <location>
        <begin position="21"/>
        <end position="184"/>
    </location>
</feature>
<dbReference type="PROSITE" id="PS51123">
    <property type="entry name" value="OMPA_2"/>
    <property type="match status" value="1"/>
</dbReference>
<gene>
    <name evidence="8" type="primary">pal</name>
    <name evidence="12" type="ORF">HMPREF2086_00636</name>
</gene>
<dbReference type="InterPro" id="IPR050330">
    <property type="entry name" value="Bact_OuterMem_StrucFunc"/>
</dbReference>